<keyword evidence="4" id="KW-0547">Nucleotide-binding</keyword>
<comment type="caution">
    <text evidence="12">The sequence shown here is derived from an EMBL/GenBank/DDBJ whole genome shotgun (WGS) entry which is preliminary data.</text>
</comment>
<evidence type="ECO:0000259" key="11">
    <source>
        <dbReference type="PROSITE" id="PS51379"/>
    </source>
</evidence>
<feature type="domain" description="4Fe-4S ferredoxin-type" evidence="11">
    <location>
        <begin position="496"/>
        <end position="526"/>
    </location>
</feature>
<sequence>QKKRALQALISREEHIFPDYVIGDHVRSHLAARVESLAHSEGPVLIIGETGVGKEVLAHAIFRMSHHYKAVFLLLDLLRTRYEQTFQTSRPSNNEDEKDPSAEQMRTFFGSEEHSGNGGPKIQPGYVELTEDGTLLVRGIEQLTADVQDQLLEAMCGEGTYVRYGGSEPHLARVRLIATTELNPSEITRKRHPLLHSLMQRSVVIPPLRKRRREIPVLLKHYISQYCQELRKEIVEIPKETLKTLVTYSWPGNDIELSTTLKRAVLVSEGGVLRPQDIYFDLKRVEGAGKFNLLRFQSVRQAMASPLFPAVFQSAVTPFFFILLVLLFLGPQDPLRNPAALFSWAVGWPVLIAGAFIWSRFWCSLCPIGTLSKLAKKIISLERPFPTALKNRSDLLIAGAVLGIVWFETATGIRDSPLNVGLLLLVMLVSAVTIAVIFERQSWCRYLCGLGGMISVLSKASFVELRADRNVCISQCTSNECYLGTETREGCPFGQVAPKLHSNRFCKLCGICVKNCPHGAVNLNLRVPGREIWEIRHTNTGTAFLIIGMIGGLLSEMAVKMPLYAQLTAYLPFPEILRFTAIFFVVLLTANLMFAVAAAFSHRVFDESFQENYSRYGLALLPIALTGFMAYHLYYLINLGVQLPILVSKNFDFAIFRTLIITVPPSLTHFFQELLIWIGFAWSLMIIYKLGRASHERLSVAVYGIIPHAGSALVLTLCLLESVKFYFYGN</sequence>
<feature type="transmembrane region" description="Helical" evidence="9">
    <location>
        <begin position="419"/>
        <end position="438"/>
    </location>
</feature>
<dbReference type="Gene3D" id="3.40.50.300">
    <property type="entry name" value="P-loop containing nucleotide triphosphate hydrolases"/>
    <property type="match status" value="1"/>
</dbReference>
<dbReference type="GO" id="GO:0005886">
    <property type="term" value="C:plasma membrane"/>
    <property type="evidence" value="ECO:0007669"/>
    <property type="project" value="UniProtKB-SubCell"/>
</dbReference>
<feature type="transmembrane region" description="Helical" evidence="9">
    <location>
        <begin position="395"/>
        <end position="413"/>
    </location>
</feature>
<keyword evidence="6" id="KW-0408">Iron</keyword>
<dbReference type="PANTHER" id="PTHR30224:SF4">
    <property type="entry name" value="ELECTRON TRANSPORT PROTEIN YCCM-RELATED"/>
    <property type="match status" value="1"/>
</dbReference>
<dbReference type="Pfam" id="PF00158">
    <property type="entry name" value="Sigma54_activat"/>
    <property type="match status" value="2"/>
</dbReference>
<feature type="transmembrane region" description="Helical" evidence="9">
    <location>
        <begin position="613"/>
        <end position="637"/>
    </location>
</feature>
<dbReference type="SUPFAM" id="SSF52540">
    <property type="entry name" value="P-loop containing nucleoside triphosphate hydrolases"/>
    <property type="match status" value="1"/>
</dbReference>
<dbReference type="InterPro" id="IPR017896">
    <property type="entry name" value="4Fe4S_Fe-S-bd"/>
</dbReference>
<evidence type="ECO:0000256" key="6">
    <source>
        <dbReference type="ARBA" id="ARBA00023004"/>
    </source>
</evidence>
<dbReference type="Pfam" id="PF25601">
    <property type="entry name" value="AAA_lid_14"/>
    <property type="match status" value="1"/>
</dbReference>
<dbReference type="PANTHER" id="PTHR30224">
    <property type="entry name" value="ELECTRON TRANSPORT PROTEIN"/>
    <property type="match status" value="1"/>
</dbReference>
<evidence type="ECO:0000256" key="5">
    <source>
        <dbReference type="ARBA" id="ARBA00022840"/>
    </source>
</evidence>
<protein>
    <submittedName>
        <fullName evidence="12">Sigma 54-interacting transcriptional regulator</fullName>
    </submittedName>
</protein>
<feature type="transmembrane region" description="Helical" evidence="9">
    <location>
        <begin position="350"/>
        <end position="374"/>
    </location>
</feature>
<dbReference type="GO" id="GO:0006355">
    <property type="term" value="P:regulation of DNA-templated transcription"/>
    <property type="evidence" value="ECO:0007669"/>
    <property type="project" value="InterPro"/>
</dbReference>
<dbReference type="Proteomes" id="UP000807825">
    <property type="component" value="Unassembled WGS sequence"/>
</dbReference>
<keyword evidence="8 9" id="KW-0472">Membrane</keyword>
<evidence type="ECO:0000313" key="13">
    <source>
        <dbReference type="Proteomes" id="UP000807825"/>
    </source>
</evidence>
<evidence type="ECO:0000259" key="10">
    <source>
        <dbReference type="PROSITE" id="PS50045"/>
    </source>
</evidence>
<keyword evidence="7" id="KW-0411">Iron-sulfur</keyword>
<dbReference type="AlphaFoldDB" id="A0A9D6V0D4"/>
<dbReference type="Gene3D" id="1.10.8.60">
    <property type="match status" value="1"/>
</dbReference>
<dbReference type="SUPFAM" id="SSF54862">
    <property type="entry name" value="4Fe-4S ferredoxins"/>
    <property type="match status" value="1"/>
</dbReference>
<feature type="transmembrane region" description="Helical" evidence="9">
    <location>
        <begin position="307"/>
        <end position="330"/>
    </location>
</feature>
<comment type="subcellular location">
    <subcellularLocation>
        <location evidence="1">Cell membrane</location>
    </subcellularLocation>
</comment>
<evidence type="ECO:0000256" key="7">
    <source>
        <dbReference type="ARBA" id="ARBA00023014"/>
    </source>
</evidence>
<keyword evidence="2" id="KW-1003">Cell membrane</keyword>
<dbReference type="Pfam" id="PF12801">
    <property type="entry name" value="Fer4_5"/>
    <property type="match status" value="2"/>
</dbReference>
<gene>
    <name evidence="12" type="ORF">HY912_08870</name>
</gene>
<feature type="non-terminal residue" evidence="12">
    <location>
        <position position="1"/>
    </location>
</feature>
<evidence type="ECO:0000256" key="9">
    <source>
        <dbReference type="SAM" id="Phobius"/>
    </source>
</evidence>
<feature type="transmembrane region" description="Helical" evidence="9">
    <location>
        <begin position="579"/>
        <end position="601"/>
    </location>
</feature>
<keyword evidence="9" id="KW-0812">Transmembrane</keyword>
<dbReference type="InterPro" id="IPR017900">
    <property type="entry name" value="4Fe4S_Fe_S_CS"/>
</dbReference>
<dbReference type="PROSITE" id="PS00198">
    <property type="entry name" value="4FE4S_FER_1"/>
    <property type="match status" value="1"/>
</dbReference>
<evidence type="ECO:0000313" key="12">
    <source>
        <dbReference type="EMBL" id="MBI5249593.1"/>
    </source>
</evidence>
<evidence type="ECO:0000256" key="8">
    <source>
        <dbReference type="ARBA" id="ARBA00023136"/>
    </source>
</evidence>
<dbReference type="PROSITE" id="PS50045">
    <property type="entry name" value="SIGMA54_INTERACT_4"/>
    <property type="match status" value="1"/>
</dbReference>
<evidence type="ECO:0000256" key="1">
    <source>
        <dbReference type="ARBA" id="ARBA00004236"/>
    </source>
</evidence>
<dbReference type="GO" id="GO:0005524">
    <property type="term" value="F:ATP binding"/>
    <property type="evidence" value="ECO:0007669"/>
    <property type="project" value="InterPro"/>
</dbReference>
<dbReference type="InterPro" id="IPR058031">
    <property type="entry name" value="AAA_lid_NorR"/>
</dbReference>
<evidence type="ECO:0000256" key="3">
    <source>
        <dbReference type="ARBA" id="ARBA00022723"/>
    </source>
</evidence>
<feature type="domain" description="Sigma-54 factor interaction" evidence="10">
    <location>
        <begin position="34"/>
        <end position="266"/>
    </location>
</feature>
<proteinExistence type="predicted"/>
<dbReference type="GO" id="GO:0051536">
    <property type="term" value="F:iron-sulfur cluster binding"/>
    <property type="evidence" value="ECO:0007669"/>
    <property type="project" value="UniProtKB-KW"/>
</dbReference>
<dbReference type="EMBL" id="JACRDE010000238">
    <property type="protein sequence ID" value="MBI5249593.1"/>
    <property type="molecule type" value="Genomic_DNA"/>
</dbReference>
<dbReference type="InterPro" id="IPR052378">
    <property type="entry name" value="NosR_regulator"/>
</dbReference>
<keyword evidence="5" id="KW-0067">ATP-binding</keyword>
<feature type="transmembrane region" description="Helical" evidence="9">
    <location>
        <begin position="540"/>
        <end position="559"/>
    </location>
</feature>
<organism evidence="12 13">
    <name type="scientific">Desulfomonile tiedjei</name>
    <dbReference type="NCBI Taxonomy" id="2358"/>
    <lineage>
        <taxon>Bacteria</taxon>
        <taxon>Pseudomonadati</taxon>
        <taxon>Thermodesulfobacteriota</taxon>
        <taxon>Desulfomonilia</taxon>
        <taxon>Desulfomonilales</taxon>
        <taxon>Desulfomonilaceae</taxon>
        <taxon>Desulfomonile</taxon>
    </lineage>
</organism>
<dbReference type="InterPro" id="IPR025662">
    <property type="entry name" value="Sigma_54_int_dom_ATP-bd_1"/>
</dbReference>
<reference evidence="12" key="1">
    <citation type="submission" date="2020-07" db="EMBL/GenBank/DDBJ databases">
        <title>Huge and variable diversity of episymbiotic CPR bacteria and DPANN archaea in groundwater ecosystems.</title>
        <authorList>
            <person name="He C.Y."/>
            <person name="Keren R."/>
            <person name="Whittaker M."/>
            <person name="Farag I.F."/>
            <person name="Doudna J."/>
            <person name="Cate J.H.D."/>
            <person name="Banfield J.F."/>
        </authorList>
    </citation>
    <scope>NUCLEOTIDE SEQUENCE</scope>
    <source>
        <strain evidence="12">NC_groundwater_1664_Pr3_B-0.1um_52_9</strain>
    </source>
</reference>
<evidence type="ECO:0000256" key="2">
    <source>
        <dbReference type="ARBA" id="ARBA00022475"/>
    </source>
</evidence>
<keyword evidence="3" id="KW-0479">Metal-binding</keyword>
<dbReference type="InterPro" id="IPR027417">
    <property type="entry name" value="P-loop_NTPase"/>
</dbReference>
<feature type="transmembrane region" description="Helical" evidence="9">
    <location>
        <begin position="700"/>
        <end position="727"/>
    </location>
</feature>
<dbReference type="GO" id="GO:0046872">
    <property type="term" value="F:metal ion binding"/>
    <property type="evidence" value="ECO:0007669"/>
    <property type="project" value="UniProtKB-KW"/>
</dbReference>
<evidence type="ECO:0000256" key="4">
    <source>
        <dbReference type="ARBA" id="ARBA00022741"/>
    </source>
</evidence>
<accession>A0A9D6V0D4</accession>
<keyword evidence="9" id="KW-1133">Transmembrane helix</keyword>
<feature type="transmembrane region" description="Helical" evidence="9">
    <location>
        <begin position="670"/>
        <end position="688"/>
    </location>
</feature>
<name>A0A9D6V0D4_9BACT</name>
<dbReference type="PROSITE" id="PS51379">
    <property type="entry name" value="4FE4S_FER_2"/>
    <property type="match status" value="1"/>
</dbReference>
<dbReference type="PROSITE" id="PS00675">
    <property type="entry name" value="SIGMA54_INTERACT_1"/>
    <property type="match status" value="1"/>
</dbReference>
<dbReference type="InterPro" id="IPR002078">
    <property type="entry name" value="Sigma_54_int"/>
</dbReference>